<dbReference type="GO" id="GO:0005524">
    <property type="term" value="F:ATP binding"/>
    <property type="evidence" value="ECO:0007669"/>
    <property type="project" value="UniProtKB-UniRule"/>
</dbReference>
<dbReference type="OrthoDB" id="9813261at2"/>
<dbReference type="Gene3D" id="3.30.470.20">
    <property type="entry name" value="ATP-grasp fold, B domain"/>
    <property type="match status" value="1"/>
</dbReference>
<evidence type="ECO:0000313" key="18">
    <source>
        <dbReference type="EMBL" id="EFW03934.1"/>
    </source>
</evidence>
<keyword evidence="11 12" id="KW-0961">Cell wall biogenesis/degradation</keyword>
<evidence type="ECO:0000256" key="15">
    <source>
        <dbReference type="PIRSR" id="PIRSR039102-3"/>
    </source>
</evidence>
<dbReference type="NCBIfam" id="NF002378">
    <property type="entry name" value="PRK01372.1"/>
    <property type="match status" value="1"/>
</dbReference>
<dbReference type="InterPro" id="IPR011761">
    <property type="entry name" value="ATP-grasp"/>
</dbReference>
<dbReference type="GO" id="GO:0009252">
    <property type="term" value="P:peptidoglycan biosynthetic process"/>
    <property type="evidence" value="ECO:0007669"/>
    <property type="project" value="UniProtKB-UniRule"/>
</dbReference>
<feature type="binding site" evidence="14">
    <location>
        <position position="137"/>
    </location>
    <ligand>
        <name>ATP</name>
        <dbReference type="ChEBI" id="CHEBI:30616"/>
    </ligand>
</feature>
<keyword evidence="9 12" id="KW-0573">Peptidoglycan synthesis</keyword>
<dbReference type="InterPro" id="IPR005905">
    <property type="entry name" value="D_ala_D_ala"/>
</dbReference>
<dbReference type="UniPathway" id="UPA00219"/>
<dbReference type="NCBIfam" id="TIGR01205">
    <property type="entry name" value="D_ala_D_alaTIGR"/>
    <property type="match status" value="1"/>
</dbReference>
<feature type="binding site" evidence="14">
    <location>
        <begin position="186"/>
        <end position="187"/>
    </location>
    <ligand>
        <name>ATP</name>
        <dbReference type="ChEBI" id="CHEBI:30616"/>
    </ligand>
</feature>
<feature type="active site" evidence="13">
    <location>
        <position position="320"/>
    </location>
</feature>
<dbReference type="InterPro" id="IPR011095">
    <property type="entry name" value="Dala_Dala_lig_C"/>
</dbReference>
<name>E7GD83_9FIRM</name>
<dbReference type="GO" id="GO:0005829">
    <property type="term" value="C:cytosol"/>
    <property type="evidence" value="ECO:0007669"/>
    <property type="project" value="TreeGrafter"/>
</dbReference>
<protein>
    <recommendedName>
        <fullName evidence="12">D-alanine--D-alanine ligase</fullName>
        <ecNumber evidence="12">6.3.2.4</ecNumber>
    </recommendedName>
    <alternativeName>
        <fullName evidence="12">D-Ala-D-Ala ligase</fullName>
    </alternativeName>
    <alternativeName>
        <fullName evidence="12">D-alanylalanine synthetase</fullName>
    </alternativeName>
</protein>
<evidence type="ECO:0000256" key="1">
    <source>
        <dbReference type="ARBA" id="ARBA00001936"/>
    </source>
</evidence>
<dbReference type="HAMAP" id="MF_00047">
    <property type="entry name" value="Dala_Dala_lig"/>
    <property type="match status" value="1"/>
</dbReference>
<dbReference type="Gene3D" id="3.40.50.20">
    <property type="match status" value="1"/>
</dbReference>
<feature type="binding site" evidence="14">
    <location>
        <begin position="178"/>
        <end position="180"/>
    </location>
    <ligand>
        <name>ATP</name>
        <dbReference type="ChEBI" id="CHEBI:30616"/>
    </ligand>
</feature>
<keyword evidence="6 16" id="KW-0067">ATP-binding</keyword>
<dbReference type="PROSITE" id="PS50975">
    <property type="entry name" value="ATP_GRASP"/>
    <property type="match status" value="1"/>
</dbReference>
<evidence type="ECO:0000256" key="2">
    <source>
        <dbReference type="ARBA" id="ARBA00010871"/>
    </source>
</evidence>
<comment type="subcellular location">
    <subcellularLocation>
        <location evidence="12">Cytoplasm</location>
    </subcellularLocation>
</comment>
<comment type="pathway">
    <text evidence="12">Cell wall biogenesis; peptidoglycan biosynthesis.</text>
</comment>
<dbReference type="NCBIfam" id="NF002528">
    <property type="entry name" value="PRK01966.1-4"/>
    <property type="match status" value="1"/>
</dbReference>
<dbReference type="PIRSF" id="PIRSF039102">
    <property type="entry name" value="Ddl/VanB"/>
    <property type="match status" value="1"/>
</dbReference>
<keyword evidence="10 15" id="KW-0464">Manganese</keyword>
<sequence>MKKTIAILFGGHSSEYSVSLESAYSVLCHLDHDKYNIYMIGITKDGKWYHFDGDILDIQNDTWWQHPLHEVTISPDPTKHALIEMKTDHFILVHIDAIFPILHGKNGEDGTVQGLIALSGIPLIGCSVASSALCMDKERAHQIVNHAGIRVPKSFVLTSMQDYQLQKNNFLKLSLPLFVKPVKAGSSYGITKVTHLDEIEKAIEFAFTYDNEILIEENIEGFEVGCAVMGTDQLILGRVDEIELSQGFFDFTEKYTLKSSQIHMPARIDSQIEKRIQETAQMIYKALGCQVFARVDMFLTPENEIVFNEVNTIPGFTSHSRFPSMLQGIGYSFENILDKLIEMGLNHENNYSQ</sequence>
<evidence type="ECO:0000256" key="7">
    <source>
        <dbReference type="ARBA" id="ARBA00022842"/>
    </source>
</evidence>
<evidence type="ECO:0000256" key="10">
    <source>
        <dbReference type="ARBA" id="ARBA00023211"/>
    </source>
</evidence>
<dbReference type="eggNOG" id="COG1181">
    <property type="taxonomic scope" value="Bacteria"/>
</dbReference>
<evidence type="ECO:0000256" key="12">
    <source>
        <dbReference type="HAMAP-Rule" id="MF_00047"/>
    </source>
</evidence>
<comment type="cofactor">
    <cofactor evidence="1">
        <name>Mn(2+)</name>
        <dbReference type="ChEBI" id="CHEBI:29035"/>
    </cofactor>
</comment>
<dbReference type="PROSITE" id="PS00844">
    <property type="entry name" value="DALA_DALA_LIGASE_2"/>
    <property type="match status" value="1"/>
</dbReference>
<evidence type="ECO:0000256" key="11">
    <source>
        <dbReference type="ARBA" id="ARBA00023316"/>
    </source>
</evidence>
<keyword evidence="3 12" id="KW-0436">Ligase</keyword>
<keyword evidence="19" id="KW-1185">Reference proteome</keyword>
<evidence type="ECO:0000256" key="3">
    <source>
        <dbReference type="ARBA" id="ARBA00022598"/>
    </source>
</evidence>
<feature type="active site" evidence="13">
    <location>
        <position position="186"/>
    </location>
</feature>
<evidence type="ECO:0000259" key="17">
    <source>
        <dbReference type="PROSITE" id="PS50975"/>
    </source>
</evidence>
<dbReference type="GO" id="GO:0071555">
    <property type="term" value="P:cell wall organization"/>
    <property type="evidence" value="ECO:0007669"/>
    <property type="project" value="UniProtKB-KW"/>
</dbReference>
<dbReference type="HOGENOM" id="CLU_039268_0_0_9"/>
<dbReference type="Proteomes" id="UP000003157">
    <property type="component" value="Unassembled WGS sequence"/>
</dbReference>
<dbReference type="InterPro" id="IPR011127">
    <property type="entry name" value="Dala_Dala_lig_N"/>
</dbReference>
<dbReference type="SUPFAM" id="SSF56059">
    <property type="entry name" value="Glutathione synthetase ATP-binding domain-like"/>
    <property type="match status" value="1"/>
</dbReference>
<evidence type="ECO:0000256" key="5">
    <source>
        <dbReference type="ARBA" id="ARBA00022741"/>
    </source>
</evidence>
<dbReference type="EMBL" id="ADKX01000041">
    <property type="protein sequence ID" value="EFW03934.1"/>
    <property type="molecule type" value="Genomic_DNA"/>
</dbReference>
<dbReference type="Gene3D" id="3.30.1490.20">
    <property type="entry name" value="ATP-grasp fold, A domain"/>
    <property type="match status" value="1"/>
</dbReference>
<evidence type="ECO:0000256" key="6">
    <source>
        <dbReference type="ARBA" id="ARBA00022840"/>
    </source>
</evidence>
<organism evidence="18 19">
    <name type="scientific">Coprobacillus cateniformis</name>
    <dbReference type="NCBI Taxonomy" id="100884"/>
    <lineage>
        <taxon>Bacteria</taxon>
        <taxon>Bacillati</taxon>
        <taxon>Bacillota</taxon>
        <taxon>Erysipelotrichia</taxon>
        <taxon>Erysipelotrichales</taxon>
        <taxon>Coprobacillaceae</taxon>
        <taxon>Coprobacillus</taxon>
    </lineage>
</organism>
<dbReference type="SUPFAM" id="SSF52440">
    <property type="entry name" value="PreATP-grasp domain"/>
    <property type="match status" value="1"/>
</dbReference>
<dbReference type="InterPro" id="IPR000291">
    <property type="entry name" value="D-Ala_lig_Van_CS"/>
</dbReference>
<keyword evidence="12" id="KW-0963">Cytoplasm</keyword>
<feature type="binding site" evidence="14">
    <location>
        <begin position="216"/>
        <end position="223"/>
    </location>
    <ligand>
        <name>ATP</name>
        <dbReference type="ChEBI" id="CHEBI:30616"/>
    </ligand>
</feature>
<evidence type="ECO:0000256" key="13">
    <source>
        <dbReference type="PIRSR" id="PIRSR039102-1"/>
    </source>
</evidence>
<dbReference type="FunFam" id="3.30.470.20:FF:000008">
    <property type="entry name" value="D-alanine--D-alanine ligase"/>
    <property type="match status" value="1"/>
</dbReference>
<keyword evidence="8 12" id="KW-0133">Cell shape</keyword>
<feature type="binding site" evidence="15">
    <location>
        <position position="309"/>
    </location>
    <ligand>
        <name>Mg(2+)</name>
        <dbReference type="ChEBI" id="CHEBI:18420"/>
        <label>1</label>
    </ligand>
</feature>
<comment type="caution">
    <text evidence="18">The sequence shown here is derived from an EMBL/GenBank/DDBJ whole genome shotgun (WGS) entry which is preliminary data.</text>
</comment>
<accession>E7GD83</accession>
<evidence type="ECO:0000256" key="16">
    <source>
        <dbReference type="PROSITE-ProRule" id="PRU00409"/>
    </source>
</evidence>
<keyword evidence="4 15" id="KW-0479">Metal-binding</keyword>
<dbReference type="InterPro" id="IPR013815">
    <property type="entry name" value="ATP_grasp_subdomain_1"/>
</dbReference>
<reference evidence="18 19" key="1">
    <citation type="submission" date="2010-12" db="EMBL/GenBank/DDBJ databases">
        <title>The Genome Sequence of Coprobacillus sp. strain 29_1.</title>
        <authorList>
            <consortium name="The Broad Institute Genome Sequencing Platform"/>
            <person name="Earl A."/>
            <person name="Ward D."/>
            <person name="Feldgarden M."/>
            <person name="Gevers D."/>
            <person name="Daigneault M."/>
            <person name="Sibley C.D."/>
            <person name="White A."/>
            <person name="Strauss J."/>
            <person name="Allen-Vercoe E."/>
            <person name="Young S.K."/>
            <person name="Zeng Q."/>
            <person name="Gargeya S."/>
            <person name="Fitzgerald M."/>
            <person name="Haas B."/>
            <person name="Abouelleil A."/>
            <person name="Alvarado L."/>
            <person name="Arachchi H.M."/>
            <person name="Berlin A."/>
            <person name="Brown A."/>
            <person name="Chapman S.B."/>
            <person name="Chen Z."/>
            <person name="Dunbar C."/>
            <person name="Freedman E."/>
            <person name="Gearin G."/>
            <person name="Gellesch M."/>
            <person name="Goldberg J."/>
            <person name="Griggs A."/>
            <person name="Gujja S."/>
            <person name="Heilman E."/>
            <person name="Heiman D."/>
            <person name="Howarth C."/>
            <person name="Larson L."/>
            <person name="Lui A."/>
            <person name="MacDonald P.J.P."/>
            <person name="Mehta T."/>
            <person name="Montmayeur A."/>
            <person name="Murphy C."/>
            <person name="Neiman D."/>
            <person name="Pearson M."/>
            <person name="Priest M."/>
            <person name="Roberts A."/>
            <person name="Saif S."/>
            <person name="Shea T."/>
            <person name="Shenoy N."/>
            <person name="Sisk P."/>
            <person name="Stolte C."/>
            <person name="Sykes S."/>
            <person name="White J."/>
            <person name="Yandava C."/>
            <person name="Nusbaum C."/>
            <person name="Birren B."/>
        </authorList>
    </citation>
    <scope>NUCLEOTIDE SEQUENCE [LARGE SCALE GENOMIC DNA]</scope>
    <source>
        <strain evidence="18 19">29_1</strain>
    </source>
</reference>
<dbReference type="STRING" id="100884.GCA_000269565_00378"/>
<dbReference type="Pfam" id="PF01820">
    <property type="entry name" value="Dala_Dala_lig_N"/>
    <property type="match status" value="1"/>
</dbReference>
<evidence type="ECO:0000313" key="19">
    <source>
        <dbReference type="Proteomes" id="UP000003157"/>
    </source>
</evidence>
<feature type="binding site" evidence="15">
    <location>
        <position position="311"/>
    </location>
    <ligand>
        <name>Mg(2+)</name>
        <dbReference type="ChEBI" id="CHEBI:18420"/>
        <label>2</label>
    </ligand>
</feature>
<feature type="active site" evidence="13">
    <location>
        <position position="15"/>
    </location>
</feature>
<dbReference type="GO" id="GO:0008716">
    <property type="term" value="F:D-alanine-D-alanine ligase activity"/>
    <property type="evidence" value="ECO:0007669"/>
    <property type="project" value="UniProtKB-UniRule"/>
</dbReference>
<comment type="cofactor">
    <cofactor evidence="15">
        <name>Mg(2+)</name>
        <dbReference type="ChEBI" id="CHEBI:18420"/>
    </cofactor>
    <cofactor evidence="15">
        <name>Mn(2+)</name>
        <dbReference type="ChEBI" id="CHEBI:29035"/>
    </cofactor>
    <text evidence="15">Binds 2 magnesium or manganese ions per subunit.</text>
</comment>
<comment type="function">
    <text evidence="12">Cell wall formation.</text>
</comment>
<gene>
    <name evidence="12" type="primary">ddl</name>
    <name evidence="18" type="ORF">HMPREF9488_02726</name>
</gene>
<dbReference type="PROSITE" id="PS00843">
    <property type="entry name" value="DALA_DALA_LIGASE_1"/>
    <property type="match status" value="1"/>
</dbReference>
<feature type="domain" description="ATP-grasp" evidence="17">
    <location>
        <begin position="141"/>
        <end position="342"/>
    </location>
</feature>
<evidence type="ECO:0000256" key="8">
    <source>
        <dbReference type="ARBA" id="ARBA00022960"/>
    </source>
</evidence>
<evidence type="ECO:0000256" key="4">
    <source>
        <dbReference type="ARBA" id="ARBA00022723"/>
    </source>
</evidence>
<keyword evidence="5 14" id="KW-0547">Nucleotide-binding</keyword>
<feature type="binding site" evidence="15">
    <location>
        <position position="309"/>
    </location>
    <ligand>
        <name>Mg(2+)</name>
        <dbReference type="ChEBI" id="CHEBI:18420"/>
        <label>2</label>
    </ligand>
</feature>
<dbReference type="Pfam" id="PF07478">
    <property type="entry name" value="Dala_Dala_lig_C"/>
    <property type="match status" value="1"/>
</dbReference>
<evidence type="ECO:0000256" key="9">
    <source>
        <dbReference type="ARBA" id="ARBA00022984"/>
    </source>
</evidence>
<dbReference type="NCBIfam" id="NF000091">
    <property type="entry name" value="D_ala_D_ser_VanG"/>
    <property type="match status" value="1"/>
</dbReference>
<dbReference type="InterPro" id="IPR016185">
    <property type="entry name" value="PreATP-grasp_dom_sf"/>
</dbReference>
<dbReference type="PANTHER" id="PTHR23132">
    <property type="entry name" value="D-ALANINE--D-ALANINE LIGASE"/>
    <property type="match status" value="1"/>
</dbReference>
<dbReference type="AlphaFoldDB" id="E7GD83"/>
<comment type="similarity">
    <text evidence="2 12">Belongs to the D-alanine--D-alanine ligase family.</text>
</comment>
<dbReference type="PANTHER" id="PTHR23132:SF25">
    <property type="entry name" value="D-ALANINE--D-ALANINE LIGASE A"/>
    <property type="match status" value="1"/>
</dbReference>
<feature type="binding site" evidence="14">
    <location>
        <begin position="308"/>
        <end position="309"/>
    </location>
    <ligand>
        <name>ATP</name>
        <dbReference type="ChEBI" id="CHEBI:30616"/>
    </ligand>
</feature>
<dbReference type="GO" id="GO:0046872">
    <property type="term" value="F:metal ion binding"/>
    <property type="evidence" value="ECO:0007669"/>
    <property type="project" value="UniProtKB-KW"/>
</dbReference>
<comment type="catalytic activity">
    <reaction evidence="12">
        <text>2 D-alanine + ATP = D-alanyl-D-alanine + ADP + phosphate + H(+)</text>
        <dbReference type="Rhea" id="RHEA:11224"/>
        <dbReference type="ChEBI" id="CHEBI:15378"/>
        <dbReference type="ChEBI" id="CHEBI:30616"/>
        <dbReference type="ChEBI" id="CHEBI:43474"/>
        <dbReference type="ChEBI" id="CHEBI:57416"/>
        <dbReference type="ChEBI" id="CHEBI:57822"/>
        <dbReference type="ChEBI" id="CHEBI:456216"/>
        <dbReference type="EC" id="6.3.2.4"/>
    </reaction>
</comment>
<dbReference type="GO" id="GO:0008360">
    <property type="term" value="P:regulation of cell shape"/>
    <property type="evidence" value="ECO:0007669"/>
    <property type="project" value="UniProtKB-KW"/>
</dbReference>
<feature type="binding site" evidence="15">
    <location>
        <position position="296"/>
    </location>
    <ligand>
        <name>Mg(2+)</name>
        <dbReference type="ChEBI" id="CHEBI:18420"/>
        <label>1</label>
    </ligand>
</feature>
<keyword evidence="7 15" id="KW-0460">Magnesium</keyword>
<proteinExistence type="inferred from homology"/>
<evidence type="ECO:0000256" key="14">
    <source>
        <dbReference type="PIRSR" id="PIRSR039102-2"/>
    </source>
</evidence>
<dbReference type="EC" id="6.3.2.4" evidence="12"/>